<keyword evidence="3" id="KW-1185">Reference proteome</keyword>
<proteinExistence type="predicted"/>
<name>A0A838AAN0_9PSEU</name>
<gene>
    <name evidence="2" type="ORF">H0B56_12190</name>
</gene>
<dbReference type="Proteomes" id="UP000582974">
    <property type="component" value="Unassembled WGS sequence"/>
</dbReference>
<sequence>MKRRPRITKGDSGWVIELPRYGFTAREPLGPYESHTEAMRHLRNREGPGGSPQVALAATPEPPGYTYGERRMWPPIIR</sequence>
<dbReference type="AlphaFoldDB" id="A0A838AAN0"/>
<evidence type="ECO:0000313" key="3">
    <source>
        <dbReference type="Proteomes" id="UP000582974"/>
    </source>
</evidence>
<organism evidence="2 3">
    <name type="scientific">Haloechinothrix aidingensis</name>
    <dbReference type="NCBI Taxonomy" id="2752311"/>
    <lineage>
        <taxon>Bacteria</taxon>
        <taxon>Bacillati</taxon>
        <taxon>Actinomycetota</taxon>
        <taxon>Actinomycetes</taxon>
        <taxon>Pseudonocardiales</taxon>
        <taxon>Pseudonocardiaceae</taxon>
        <taxon>Haloechinothrix</taxon>
    </lineage>
</organism>
<dbReference type="RefSeq" id="WP_180893141.1">
    <property type="nucleotide sequence ID" value="NZ_JACCKD010000004.1"/>
</dbReference>
<feature type="region of interest" description="Disordered" evidence="1">
    <location>
        <begin position="42"/>
        <end position="78"/>
    </location>
</feature>
<reference evidence="2 3" key="1">
    <citation type="submission" date="2020-07" db="EMBL/GenBank/DDBJ databases">
        <title>Genome of Haloechinothrix sp.</title>
        <authorList>
            <person name="Tang S.-K."/>
            <person name="Yang L."/>
            <person name="Zhu W.-Y."/>
        </authorList>
    </citation>
    <scope>NUCLEOTIDE SEQUENCE [LARGE SCALE GENOMIC DNA]</scope>
    <source>
        <strain evidence="2 3">YIM 98757</strain>
    </source>
</reference>
<comment type="caution">
    <text evidence="2">The sequence shown here is derived from an EMBL/GenBank/DDBJ whole genome shotgun (WGS) entry which is preliminary data.</text>
</comment>
<dbReference type="EMBL" id="JACCKD010000004">
    <property type="protein sequence ID" value="MBA0126302.1"/>
    <property type="molecule type" value="Genomic_DNA"/>
</dbReference>
<protein>
    <recommendedName>
        <fullName evidence="4">DUF2188 domain-containing protein</fullName>
    </recommendedName>
</protein>
<accession>A0A838AAN0</accession>
<evidence type="ECO:0000313" key="2">
    <source>
        <dbReference type="EMBL" id="MBA0126302.1"/>
    </source>
</evidence>
<evidence type="ECO:0008006" key="4">
    <source>
        <dbReference type="Google" id="ProtNLM"/>
    </source>
</evidence>
<evidence type="ECO:0000256" key="1">
    <source>
        <dbReference type="SAM" id="MobiDB-lite"/>
    </source>
</evidence>